<comment type="caution">
    <text evidence="1">The sequence shown here is derived from an EMBL/GenBank/DDBJ whole genome shotgun (WGS) entry which is preliminary data.</text>
</comment>
<dbReference type="OrthoDB" id="9181296at2"/>
<sequence>MKIYSADKSELMQVSKVERQGSDLVLKGKVFGTMPMSATLTPENARAFLKLLTPRTALFLLTLPFRKGAKK</sequence>
<organism evidence="1 2">
    <name type="scientific">Croceibacterium soli</name>
    <dbReference type="NCBI Taxonomy" id="1739690"/>
    <lineage>
        <taxon>Bacteria</taxon>
        <taxon>Pseudomonadati</taxon>
        <taxon>Pseudomonadota</taxon>
        <taxon>Alphaproteobacteria</taxon>
        <taxon>Sphingomonadales</taxon>
        <taxon>Erythrobacteraceae</taxon>
        <taxon>Croceibacterium</taxon>
    </lineage>
</organism>
<dbReference type="EMBL" id="WTYK01000001">
    <property type="protein sequence ID" value="MXP40311.1"/>
    <property type="molecule type" value="Genomic_DNA"/>
</dbReference>
<name>A0A6I4UMX1_9SPHN</name>
<dbReference type="AlphaFoldDB" id="A0A6I4UMX1"/>
<dbReference type="Proteomes" id="UP000469159">
    <property type="component" value="Unassembled WGS sequence"/>
</dbReference>
<reference evidence="1 2" key="1">
    <citation type="submission" date="2019-12" db="EMBL/GenBank/DDBJ databases">
        <title>Genomic-based taxomic classification of the family Erythrobacteraceae.</title>
        <authorList>
            <person name="Xu L."/>
        </authorList>
    </citation>
    <scope>NUCLEOTIDE SEQUENCE [LARGE SCALE GENOMIC DNA]</scope>
    <source>
        <strain evidence="1 2">MCCC 1K02066</strain>
    </source>
</reference>
<gene>
    <name evidence="1" type="ORF">GRI75_01465</name>
</gene>
<dbReference type="RefSeq" id="WP_160745155.1">
    <property type="nucleotide sequence ID" value="NZ_WTYK01000001.1"/>
</dbReference>
<protein>
    <submittedName>
        <fullName evidence="1">Uncharacterized protein</fullName>
    </submittedName>
</protein>
<evidence type="ECO:0000313" key="2">
    <source>
        <dbReference type="Proteomes" id="UP000469159"/>
    </source>
</evidence>
<proteinExistence type="predicted"/>
<evidence type="ECO:0000313" key="1">
    <source>
        <dbReference type="EMBL" id="MXP40311.1"/>
    </source>
</evidence>
<accession>A0A6I4UMX1</accession>
<keyword evidence="2" id="KW-1185">Reference proteome</keyword>